<dbReference type="SMART" id="SM00343">
    <property type="entry name" value="ZnF_C2HC"/>
    <property type="match status" value="2"/>
</dbReference>
<protein>
    <recommendedName>
        <fullName evidence="2">CCHC-type domain-containing protein</fullName>
    </recommendedName>
</protein>
<feature type="non-terminal residue" evidence="3">
    <location>
        <position position="167"/>
    </location>
</feature>
<accession>E2BSU0</accession>
<evidence type="ECO:0000259" key="2">
    <source>
        <dbReference type="PROSITE" id="PS50158"/>
    </source>
</evidence>
<keyword evidence="1" id="KW-0862">Zinc</keyword>
<evidence type="ECO:0000313" key="4">
    <source>
        <dbReference type="Proteomes" id="UP000008237"/>
    </source>
</evidence>
<dbReference type="PROSITE" id="PS50158">
    <property type="entry name" value="ZF_CCHC"/>
    <property type="match status" value="1"/>
</dbReference>
<dbReference type="OrthoDB" id="7554612at2759"/>
<evidence type="ECO:0000256" key="1">
    <source>
        <dbReference type="PROSITE-ProRule" id="PRU00047"/>
    </source>
</evidence>
<dbReference type="InterPro" id="IPR036875">
    <property type="entry name" value="Znf_CCHC_sf"/>
</dbReference>
<name>E2BSU0_HARSA</name>
<dbReference type="Proteomes" id="UP000008237">
    <property type="component" value="Unassembled WGS sequence"/>
</dbReference>
<keyword evidence="4" id="KW-1185">Reference proteome</keyword>
<dbReference type="InParanoid" id="E2BSU0"/>
<dbReference type="AlphaFoldDB" id="E2BSU0"/>
<feature type="domain" description="CCHC-type" evidence="2">
    <location>
        <begin position="152"/>
        <end position="165"/>
    </location>
</feature>
<proteinExistence type="predicted"/>
<keyword evidence="1" id="KW-0863">Zinc-finger</keyword>
<dbReference type="SUPFAM" id="SSF57756">
    <property type="entry name" value="Retrovirus zinc finger-like domains"/>
    <property type="match status" value="1"/>
</dbReference>
<organism evidence="4">
    <name type="scientific">Harpegnathos saltator</name>
    <name type="common">Jerdon's jumping ant</name>
    <dbReference type="NCBI Taxonomy" id="610380"/>
    <lineage>
        <taxon>Eukaryota</taxon>
        <taxon>Metazoa</taxon>
        <taxon>Ecdysozoa</taxon>
        <taxon>Arthropoda</taxon>
        <taxon>Hexapoda</taxon>
        <taxon>Insecta</taxon>
        <taxon>Pterygota</taxon>
        <taxon>Neoptera</taxon>
        <taxon>Endopterygota</taxon>
        <taxon>Hymenoptera</taxon>
        <taxon>Apocrita</taxon>
        <taxon>Aculeata</taxon>
        <taxon>Formicoidea</taxon>
        <taxon>Formicidae</taxon>
        <taxon>Ponerinae</taxon>
        <taxon>Ponerini</taxon>
        <taxon>Harpegnathos</taxon>
    </lineage>
</organism>
<dbReference type="InterPro" id="IPR001878">
    <property type="entry name" value="Znf_CCHC"/>
</dbReference>
<dbReference type="EMBL" id="GL450268">
    <property type="protein sequence ID" value="EFN81240.1"/>
    <property type="molecule type" value="Genomic_DNA"/>
</dbReference>
<sequence>LKRARNGGVILEISGQDCRNKADRLARELQDALSGEAVVARPARRTELRLVGLDASVTPQMVRAAILKMTSCSPNLLQIGEIRRSTGGYGAVWVRCSLDAAQMMATSGGLYVGWSWAKVRLLEERLLQCYRCLRHGHMAVACRAEEVRGGHCFRCGADGHVARGCSS</sequence>
<reference evidence="3 4" key="1">
    <citation type="journal article" date="2010" name="Science">
        <title>Genomic comparison of the ants Camponotus floridanus and Harpegnathos saltator.</title>
        <authorList>
            <person name="Bonasio R."/>
            <person name="Zhang G."/>
            <person name="Ye C."/>
            <person name="Mutti N.S."/>
            <person name="Fang X."/>
            <person name="Qin N."/>
            <person name="Donahue G."/>
            <person name="Yang P."/>
            <person name="Li Q."/>
            <person name="Li C."/>
            <person name="Zhang P."/>
            <person name="Huang Z."/>
            <person name="Berger S.L."/>
            <person name="Reinberg D."/>
            <person name="Wang J."/>
            <person name="Liebig J."/>
        </authorList>
    </citation>
    <scope>NUCLEOTIDE SEQUENCE [LARGE SCALE GENOMIC DNA]</scope>
    <source>
        <strain evidence="3 4">R22 G/1</strain>
    </source>
</reference>
<dbReference type="Gene3D" id="4.10.60.10">
    <property type="entry name" value="Zinc finger, CCHC-type"/>
    <property type="match status" value="1"/>
</dbReference>
<gene>
    <name evidence="3" type="ORF">EAI_06227</name>
</gene>
<feature type="non-terminal residue" evidence="3">
    <location>
        <position position="1"/>
    </location>
</feature>
<dbReference type="GO" id="GO:0003676">
    <property type="term" value="F:nucleic acid binding"/>
    <property type="evidence" value="ECO:0007669"/>
    <property type="project" value="InterPro"/>
</dbReference>
<keyword evidence="1" id="KW-0479">Metal-binding</keyword>
<dbReference type="GO" id="GO:0008270">
    <property type="term" value="F:zinc ion binding"/>
    <property type="evidence" value="ECO:0007669"/>
    <property type="project" value="UniProtKB-KW"/>
</dbReference>
<evidence type="ECO:0000313" key="3">
    <source>
        <dbReference type="EMBL" id="EFN81240.1"/>
    </source>
</evidence>